<dbReference type="PANTHER" id="PTHR43663">
    <property type="entry name" value="CHROMATE TRANSPORT PROTEIN-RELATED"/>
    <property type="match status" value="1"/>
</dbReference>
<evidence type="ECO:0000256" key="4">
    <source>
        <dbReference type="ARBA" id="ARBA00022692"/>
    </source>
</evidence>
<feature type="transmembrane region" description="Helical" evidence="7">
    <location>
        <begin position="76"/>
        <end position="96"/>
    </location>
</feature>
<keyword evidence="6 7" id="KW-0472">Membrane</keyword>
<feature type="transmembrane region" description="Helical" evidence="7">
    <location>
        <begin position="6"/>
        <end position="26"/>
    </location>
</feature>
<proteinExistence type="inferred from homology"/>
<dbReference type="InterPro" id="IPR003370">
    <property type="entry name" value="Chromate_transpt"/>
</dbReference>
<evidence type="ECO:0000256" key="5">
    <source>
        <dbReference type="ARBA" id="ARBA00022989"/>
    </source>
</evidence>
<evidence type="ECO:0000256" key="6">
    <source>
        <dbReference type="ARBA" id="ARBA00023136"/>
    </source>
</evidence>
<dbReference type="InterPro" id="IPR052518">
    <property type="entry name" value="CHR_Transporter"/>
</dbReference>
<dbReference type="GO" id="GO:0015109">
    <property type="term" value="F:chromate transmembrane transporter activity"/>
    <property type="evidence" value="ECO:0007669"/>
    <property type="project" value="InterPro"/>
</dbReference>
<sequence length="176" mass="18732">MDLDPIYALTLKVAMLACIAVGGYVTTVGDLQRFVVIEHGWITAEMFVILFAVAQAAPGPNFLVVTLLGWVLAGPWGALLTTVAAILPTSIMAYILAGPWERYKEARWRVVTARTIAPIAVGMVLATGAVLTQSAWGGDWRKLVVTGVTMAVFVLTKYNPLFPLTAAAVLGAFGVL</sequence>
<accession>Q3S8F1</accession>
<evidence type="ECO:0000313" key="8">
    <source>
        <dbReference type="EMBL" id="AAZ93594.1"/>
    </source>
</evidence>
<feature type="transmembrane region" description="Helical" evidence="7">
    <location>
        <begin position="116"/>
        <end position="138"/>
    </location>
</feature>
<organism evidence="8">
    <name type="scientific">Paracoccus pantotrophus</name>
    <name type="common">Thiosphaera pantotropha</name>
    <dbReference type="NCBI Taxonomy" id="82367"/>
    <lineage>
        <taxon>Bacteria</taxon>
        <taxon>Pseudomonadati</taxon>
        <taxon>Pseudomonadota</taxon>
        <taxon>Alphaproteobacteria</taxon>
        <taxon>Rhodobacterales</taxon>
        <taxon>Paracoccaceae</taxon>
        <taxon>Paracoccus</taxon>
    </lineage>
</organism>
<protein>
    <submittedName>
        <fullName evidence="8">Putative chromate transport protein ChrA</fullName>
    </submittedName>
</protein>
<dbReference type="AlphaFoldDB" id="Q3S8F1"/>
<feature type="transmembrane region" description="Helical" evidence="7">
    <location>
        <begin position="158"/>
        <end position="175"/>
    </location>
</feature>
<keyword evidence="5 7" id="KW-1133">Transmembrane helix</keyword>
<keyword evidence="4 7" id="KW-0812">Transmembrane</keyword>
<comment type="subcellular location">
    <subcellularLocation>
        <location evidence="1">Cell membrane</location>
        <topology evidence="1">Multi-pass membrane protein</topology>
    </subcellularLocation>
</comment>
<evidence type="ECO:0000256" key="7">
    <source>
        <dbReference type="SAM" id="Phobius"/>
    </source>
</evidence>
<name>Q3S8F1_PARPN</name>
<evidence type="ECO:0000256" key="1">
    <source>
        <dbReference type="ARBA" id="ARBA00004651"/>
    </source>
</evidence>
<dbReference type="GO" id="GO:0005886">
    <property type="term" value="C:plasma membrane"/>
    <property type="evidence" value="ECO:0007669"/>
    <property type="project" value="UniProtKB-SubCell"/>
</dbReference>
<evidence type="ECO:0000256" key="3">
    <source>
        <dbReference type="ARBA" id="ARBA00022475"/>
    </source>
</evidence>
<evidence type="ECO:0000256" key="2">
    <source>
        <dbReference type="ARBA" id="ARBA00005262"/>
    </source>
</evidence>
<dbReference type="RefSeq" id="WP_114669277.1">
    <property type="nucleotide sequence ID" value="NZ_CP038206.1"/>
</dbReference>
<comment type="similarity">
    <text evidence="2">Belongs to the chromate ion transporter (CHR) (TC 2.A.51) family.</text>
</comment>
<keyword evidence="3" id="KW-1003">Cell membrane</keyword>
<dbReference type="PANTHER" id="PTHR43663:SF1">
    <property type="entry name" value="CHROMATE TRANSPORTER"/>
    <property type="match status" value="1"/>
</dbReference>
<dbReference type="EMBL" id="DQ149577">
    <property type="protein sequence ID" value="AAZ93594.1"/>
    <property type="molecule type" value="Genomic_DNA"/>
</dbReference>
<dbReference type="Pfam" id="PF02417">
    <property type="entry name" value="Chromate_transp"/>
    <property type="match status" value="1"/>
</dbReference>
<reference evidence="8" key="1">
    <citation type="journal article" date="2006" name="Microbiology">
        <title>Identification of a transposable genomic island of Paracoccus pantotrophus DSM 11072 by its transposition to a novel entrapment vector pMMB2.</title>
        <authorList>
            <person name="Mikosa M."/>
            <person name="Sochacka-Pietal M."/>
            <person name="Baj J."/>
            <person name="Bartosik D."/>
        </authorList>
    </citation>
    <scope>NUCLEOTIDE SEQUENCE</scope>
    <source>
        <strain evidence="8">DSM 11072</strain>
    </source>
</reference>